<feature type="compositionally biased region" description="Polar residues" evidence="1">
    <location>
        <begin position="104"/>
        <end position="120"/>
    </location>
</feature>
<gene>
    <name evidence="2" type="ORF">AVEN_136714_1</name>
</gene>
<comment type="caution">
    <text evidence="2">The sequence shown here is derived from an EMBL/GenBank/DDBJ whole genome shotgun (WGS) entry which is preliminary data.</text>
</comment>
<protein>
    <submittedName>
        <fullName evidence="2">Uncharacterized protein</fullName>
    </submittedName>
</protein>
<feature type="region of interest" description="Disordered" evidence="1">
    <location>
        <begin position="1"/>
        <end position="55"/>
    </location>
</feature>
<keyword evidence="3" id="KW-1185">Reference proteome</keyword>
<dbReference type="AlphaFoldDB" id="A0A4Y2X3C1"/>
<dbReference type="Proteomes" id="UP000499080">
    <property type="component" value="Unassembled WGS sequence"/>
</dbReference>
<feature type="compositionally biased region" description="Polar residues" evidence="1">
    <location>
        <begin position="1"/>
        <end position="12"/>
    </location>
</feature>
<evidence type="ECO:0000313" key="3">
    <source>
        <dbReference type="Proteomes" id="UP000499080"/>
    </source>
</evidence>
<evidence type="ECO:0000256" key="1">
    <source>
        <dbReference type="SAM" id="MobiDB-lite"/>
    </source>
</evidence>
<evidence type="ECO:0000313" key="2">
    <source>
        <dbReference type="EMBL" id="GBO43384.1"/>
    </source>
</evidence>
<proteinExistence type="predicted"/>
<sequence>MSSDESLGTTGNRAEDSSEVDYGTECLPSSFGAKSLDTNIQTTEQQSRSRDESNRIQCEAATGSDICLSACKPLASAMEGNKLIDQRAKDVQNFAEFLSQTTQCSSHSCENPGNSNLSTPETKKDAFLNPASELKKKADKSSSIARPAPFKEFALNPSDLPFTKQRLAESLSLEEACGFLPYLMKTKRTDLRGMENHLDQISVDLQIALRDAKNICILLENASKGVPKDINDAKVQAQKLMYLLSSSFRIFEKLDLCGSALKERIQVYSKQTGDYHSSVDILLEYIMENILEKCRQIERNF</sequence>
<name>A0A4Y2X3C1_ARAVE</name>
<feature type="region of interest" description="Disordered" evidence="1">
    <location>
        <begin position="104"/>
        <end position="123"/>
    </location>
</feature>
<accession>A0A4Y2X3C1</accession>
<feature type="compositionally biased region" description="Polar residues" evidence="1">
    <location>
        <begin position="36"/>
        <end position="46"/>
    </location>
</feature>
<organism evidence="2 3">
    <name type="scientific">Araneus ventricosus</name>
    <name type="common">Orbweaver spider</name>
    <name type="synonym">Epeira ventricosa</name>
    <dbReference type="NCBI Taxonomy" id="182803"/>
    <lineage>
        <taxon>Eukaryota</taxon>
        <taxon>Metazoa</taxon>
        <taxon>Ecdysozoa</taxon>
        <taxon>Arthropoda</taxon>
        <taxon>Chelicerata</taxon>
        <taxon>Arachnida</taxon>
        <taxon>Araneae</taxon>
        <taxon>Araneomorphae</taxon>
        <taxon>Entelegynae</taxon>
        <taxon>Araneoidea</taxon>
        <taxon>Araneidae</taxon>
        <taxon>Araneus</taxon>
    </lineage>
</organism>
<reference evidence="2 3" key="1">
    <citation type="journal article" date="2019" name="Sci. Rep.">
        <title>Orb-weaving spider Araneus ventricosus genome elucidates the spidroin gene catalogue.</title>
        <authorList>
            <person name="Kono N."/>
            <person name="Nakamura H."/>
            <person name="Ohtoshi R."/>
            <person name="Moran D.A.P."/>
            <person name="Shinohara A."/>
            <person name="Yoshida Y."/>
            <person name="Fujiwara M."/>
            <person name="Mori M."/>
            <person name="Tomita M."/>
            <person name="Arakawa K."/>
        </authorList>
    </citation>
    <scope>NUCLEOTIDE SEQUENCE [LARGE SCALE GENOMIC DNA]</scope>
</reference>
<dbReference type="EMBL" id="BGPR01069790">
    <property type="protein sequence ID" value="GBO43384.1"/>
    <property type="molecule type" value="Genomic_DNA"/>
</dbReference>